<dbReference type="InterPro" id="IPR050256">
    <property type="entry name" value="Glycosyltransferase_2"/>
</dbReference>
<keyword evidence="3 10" id="KW-0328">Glycosyltransferase</keyword>
<keyword evidence="5 8" id="KW-0812">Transmembrane</keyword>
<dbReference type="SUPFAM" id="SSF53448">
    <property type="entry name" value="Nucleotide-diphospho-sugar transferases"/>
    <property type="match status" value="1"/>
</dbReference>
<organism evidence="10 11">
    <name type="scientific">Amnibacterium endophyticum</name>
    <dbReference type="NCBI Taxonomy" id="2109337"/>
    <lineage>
        <taxon>Bacteria</taxon>
        <taxon>Bacillati</taxon>
        <taxon>Actinomycetota</taxon>
        <taxon>Actinomycetes</taxon>
        <taxon>Micrococcales</taxon>
        <taxon>Microbacteriaceae</taxon>
        <taxon>Amnibacterium</taxon>
    </lineage>
</organism>
<name>A0ABW4LC70_9MICO</name>
<evidence type="ECO:0000256" key="2">
    <source>
        <dbReference type="ARBA" id="ARBA00006739"/>
    </source>
</evidence>
<feature type="transmembrane region" description="Helical" evidence="8">
    <location>
        <begin position="233"/>
        <end position="254"/>
    </location>
</feature>
<evidence type="ECO:0000256" key="5">
    <source>
        <dbReference type="ARBA" id="ARBA00022692"/>
    </source>
</evidence>
<evidence type="ECO:0000313" key="10">
    <source>
        <dbReference type="EMBL" id="MFD1720845.1"/>
    </source>
</evidence>
<dbReference type="PANTHER" id="PTHR48090">
    <property type="entry name" value="UNDECAPRENYL-PHOSPHATE 4-DEOXY-4-FORMAMIDO-L-ARABINOSE TRANSFERASE-RELATED"/>
    <property type="match status" value="1"/>
</dbReference>
<evidence type="ECO:0000256" key="1">
    <source>
        <dbReference type="ARBA" id="ARBA00004141"/>
    </source>
</evidence>
<dbReference type="InterPro" id="IPR001173">
    <property type="entry name" value="Glyco_trans_2-like"/>
</dbReference>
<evidence type="ECO:0000256" key="3">
    <source>
        <dbReference type="ARBA" id="ARBA00022676"/>
    </source>
</evidence>
<dbReference type="Gene3D" id="3.90.550.10">
    <property type="entry name" value="Spore Coat Polysaccharide Biosynthesis Protein SpsA, Chain A"/>
    <property type="match status" value="1"/>
</dbReference>
<evidence type="ECO:0000313" key="11">
    <source>
        <dbReference type="Proteomes" id="UP001597347"/>
    </source>
</evidence>
<protein>
    <submittedName>
        <fullName evidence="10">Glycosyltransferase family 2 protein</fullName>
        <ecNumber evidence="10">2.4.-.-</ecNumber>
    </submittedName>
</protein>
<evidence type="ECO:0000256" key="7">
    <source>
        <dbReference type="ARBA" id="ARBA00023136"/>
    </source>
</evidence>
<sequence>MFTKKRIAFVLPIFNEATNILPLYEELVAVTSRITSGYDFEFIFVDDGSSDHSLSTLLELRAKDDRATVLSFSRNFGHQLAVTAGLDAAEADAVIIMDTDLQDPPRVAIELIERWELGADVVYAQRRSRKDTFFKRFTAHSFYWALARLASIEIPRNTGDFRLLDRKVVEELRKYREHDRFLRGLVSHVGFQQEAVLFDRDARFSGSTGYPLKKMVRFALDGIFGFSTVPLQLISRFGALTSAVAALGVVYVLAQRLLAPATTVPGWAFVMVSVFFIGGVQMLMLGVLGNYVGRIYVESQNRPLYTVSVTARGQLASAPKGAEHVLVAS</sequence>
<dbReference type="PANTHER" id="PTHR48090:SF1">
    <property type="entry name" value="PROPHAGE BACTOPRENOL GLUCOSYL TRANSFERASE HOMOLOG"/>
    <property type="match status" value="1"/>
</dbReference>
<dbReference type="EC" id="2.4.-.-" evidence="10"/>
<evidence type="ECO:0000256" key="4">
    <source>
        <dbReference type="ARBA" id="ARBA00022679"/>
    </source>
</evidence>
<comment type="caution">
    <text evidence="10">The sequence shown here is derived from an EMBL/GenBank/DDBJ whole genome shotgun (WGS) entry which is preliminary data.</text>
</comment>
<evidence type="ECO:0000259" key="9">
    <source>
        <dbReference type="Pfam" id="PF00535"/>
    </source>
</evidence>
<keyword evidence="7 8" id="KW-0472">Membrane</keyword>
<feature type="domain" description="Glycosyltransferase 2-like" evidence="9">
    <location>
        <begin position="10"/>
        <end position="172"/>
    </location>
</feature>
<gene>
    <name evidence="10" type="ORF">ACFSBI_04725</name>
</gene>
<dbReference type="CDD" id="cd04187">
    <property type="entry name" value="DPM1_like_bac"/>
    <property type="match status" value="1"/>
</dbReference>
<dbReference type="InterPro" id="IPR029044">
    <property type="entry name" value="Nucleotide-diphossugar_trans"/>
</dbReference>
<evidence type="ECO:0000256" key="8">
    <source>
        <dbReference type="SAM" id="Phobius"/>
    </source>
</evidence>
<feature type="transmembrane region" description="Helical" evidence="8">
    <location>
        <begin position="266"/>
        <end position="292"/>
    </location>
</feature>
<keyword evidence="11" id="KW-1185">Reference proteome</keyword>
<keyword evidence="4 10" id="KW-0808">Transferase</keyword>
<dbReference type="RefSeq" id="WP_377932549.1">
    <property type="nucleotide sequence ID" value="NZ_JBHUEA010000005.1"/>
</dbReference>
<dbReference type="Pfam" id="PF00535">
    <property type="entry name" value="Glycos_transf_2"/>
    <property type="match status" value="1"/>
</dbReference>
<comment type="similarity">
    <text evidence="2">Belongs to the glycosyltransferase 2 family.</text>
</comment>
<accession>A0ABW4LC70</accession>
<keyword evidence="6 8" id="KW-1133">Transmembrane helix</keyword>
<proteinExistence type="inferred from homology"/>
<evidence type="ECO:0000256" key="6">
    <source>
        <dbReference type="ARBA" id="ARBA00022989"/>
    </source>
</evidence>
<reference evidence="11" key="1">
    <citation type="journal article" date="2019" name="Int. J. Syst. Evol. Microbiol.">
        <title>The Global Catalogue of Microorganisms (GCM) 10K type strain sequencing project: providing services to taxonomists for standard genome sequencing and annotation.</title>
        <authorList>
            <consortium name="The Broad Institute Genomics Platform"/>
            <consortium name="The Broad Institute Genome Sequencing Center for Infectious Disease"/>
            <person name="Wu L."/>
            <person name="Ma J."/>
        </authorList>
    </citation>
    <scope>NUCLEOTIDE SEQUENCE [LARGE SCALE GENOMIC DNA]</scope>
    <source>
        <strain evidence="11">CGMCC 1.12471</strain>
    </source>
</reference>
<dbReference type="Proteomes" id="UP001597347">
    <property type="component" value="Unassembled WGS sequence"/>
</dbReference>
<comment type="subcellular location">
    <subcellularLocation>
        <location evidence="1">Membrane</location>
        <topology evidence="1">Multi-pass membrane protein</topology>
    </subcellularLocation>
</comment>
<dbReference type="GO" id="GO:0016757">
    <property type="term" value="F:glycosyltransferase activity"/>
    <property type="evidence" value="ECO:0007669"/>
    <property type="project" value="UniProtKB-KW"/>
</dbReference>
<dbReference type="EMBL" id="JBHUEA010000005">
    <property type="protein sequence ID" value="MFD1720845.1"/>
    <property type="molecule type" value="Genomic_DNA"/>
</dbReference>